<dbReference type="HOGENOM" id="CLU_050129_0_1_1"/>
<dbReference type="PANTHER" id="PTHR11247:SF8">
    <property type="entry name" value="PALMITOYL-PROTEIN THIOESTERASE 1"/>
    <property type="match status" value="1"/>
</dbReference>
<reference evidence="10" key="1">
    <citation type="journal article" date="2014" name="Proc. Natl. Acad. Sci. U.S.A.">
        <title>Extensive sampling of basidiomycete genomes demonstrates inadequacy of the white-rot/brown-rot paradigm for wood decay fungi.</title>
        <authorList>
            <person name="Riley R."/>
            <person name="Salamov A.A."/>
            <person name="Brown D.W."/>
            <person name="Nagy L.G."/>
            <person name="Floudas D."/>
            <person name="Held B.W."/>
            <person name="Levasseur A."/>
            <person name="Lombard V."/>
            <person name="Morin E."/>
            <person name="Otillar R."/>
            <person name="Lindquist E.A."/>
            <person name="Sun H."/>
            <person name="LaButti K.M."/>
            <person name="Schmutz J."/>
            <person name="Jabbour D."/>
            <person name="Luo H."/>
            <person name="Baker S.E."/>
            <person name="Pisabarro A.G."/>
            <person name="Walton J.D."/>
            <person name="Blanchette R.A."/>
            <person name="Henrissat B."/>
            <person name="Martin F."/>
            <person name="Cullen D."/>
            <person name="Hibbett D.S."/>
            <person name="Grigoriev I.V."/>
        </authorList>
    </citation>
    <scope>NUCLEOTIDE SEQUENCE [LARGE SCALE GENOMIC DNA]</scope>
    <source>
        <strain evidence="10">MUCL 33604</strain>
    </source>
</reference>
<evidence type="ECO:0000256" key="3">
    <source>
        <dbReference type="ARBA" id="ARBA00022729"/>
    </source>
</evidence>
<dbReference type="Proteomes" id="UP000027265">
    <property type="component" value="Unassembled WGS sequence"/>
</dbReference>
<dbReference type="PANTHER" id="PTHR11247">
    <property type="entry name" value="PALMITOYL-PROTEIN THIOESTERASE/DOLICHYLDIPHOSPHATASE 1"/>
    <property type="match status" value="1"/>
</dbReference>
<dbReference type="STRING" id="933084.A0A067PSE6"/>
<dbReference type="PRINTS" id="PR00414">
    <property type="entry name" value="PPTHIESTRASE"/>
</dbReference>
<dbReference type="Gene3D" id="3.40.50.1820">
    <property type="entry name" value="alpha/beta hydrolase"/>
    <property type="match status" value="1"/>
</dbReference>
<evidence type="ECO:0000256" key="7">
    <source>
        <dbReference type="ARBA" id="ARBA00031934"/>
    </source>
</evidence>
<keyword evidence="10" id="KW-1185">Reference proteome</keyword>
<feature type="signal peptide" evidence="8">
    <location>
        <begin position="1"/>
        <end position="19"/>
    </location>
</feature>
<feature type="chain" id="PRO_5001643438" description="Palmitoyl-protein thioesterase 1" evidence="8">
    <location>
        <begin position="20"/>
        <end position="365"/>
    </location>
</feature>
<keyword evidence="4" id="KW-0378">Hydrolase</keyword>
<dbReference type="EMBL" id="KL197719">
    <property type="protein sequence ID" value="KDQ57664.1"/>
    <property type="molecule type" value="Genomic_DNA"/>
</dbReference>
<evidence type="ECO:0000256" key="2">
    <source>
        <dbReference type="ARBA" id="ARBA00014212"/>
    </source>
</evidence>
<dbReference type="GO" id="GO:0008474">
    <property type="term" value="F:palmitoyl-(protein) hydrolase activity"/>
    <property type="evidence" value="ECO:0007669"/>
    <property type="project" value="UniProtKB-EC"/>
</dbReference>
<evidence type="ECO:0000256" key="5">
    <source>
        <dbReference type="ARBA" id="ARBA00023157"/>
    </source>
</evidence>
<evidence type="ECO:0000256" key="1">
    <source>
        <dbReference type="ARBA" id="ARBA00012423"/>
    </source>
</evidence>
<evidence type="ECO:0000313" key="10">
    <source>
        <dbReference type="Proteomes" id="UP000027265"/>
    </source>
</evidence>
<evidence type="ECO:0000256" key="6">
    <source>
        <dbReference type="ARBA" id="ARBA00023180"/>
    </source>
</evidence>
<evidence type="ECO:0000256" key="8">
    <source>
        <dbReference type="SAM" id="SignalP"/>
    </source>
</evidence>
<dbReference type="Pfam" id="PF02089">
    <property type="entry name" value="Palm_thioest"/>
    <property type="match status" value="1"/>
</dbReference>
<name>A0A067PSE6_9AGAM</name>
<dbReference type="AlphaFoldDB" id="A0A067PSE6"/>
<keyword evidence="3 8" id="KW-0732">Signal</keyword>
<accession>A0A067PSE6</accession>
<protein>
    <recommendedName>
        <fullName evidence="2">Palmitoyl-protein thioesterase 1</fullName>
        <ecNumber evidence="1">3.1.2.22</ecNumber>
    </recommendedName>
    <alternativeName>
        <fullName evidence="7">Palmitoyl-protein hydrolase 1</fullName>
    </alternativeName>
</protein>
<organism evidence="9 10">
    <name type="scientific">Jaapia argillacea MUCL 33604</name>
    <dbReference type="NCBI Taxonomy" id="933084"/>
    <lineage>
        <taxon>Eukaryota</taxon>
        <taxon>Fungi</taxon>
        <taxon>Dikarya</taxon>
        <taxon>Basidiomycota</taxon>
        <taxon>Agaricomycotina</taxon>
        <taxon>Agaricomycetes</taxon>
        <taxon>Agaricomycetidae</taxon>
        <taxon>Jaapiales</taxon>
        <taxon>Jaapiaceae</taxon>
        <taxon>Jaapia</taxon>
    </lineage>
</organism>
<evidence type="ECO:0000313" key="9">
    <source>
        <dbReference type="EMBL" id="KDQ57664.1"/>
    </source>
</evidence>
<dbReference type="EC" id="3.1.2.22" evidence="1"/>
<dbReference type="InterPro" id="IPR029058">
    <property type="entry name" value="AB_hydrolase_fold"/>
</dbReference>
<sequence>MKQPLGFLTLAFCLLVAVASPTPATVGHSGTSDFTRNANVTNPRPLVVWHGLGDSHSSPGMLQFVSMIKDIHPGIFVHSVYIEEELDADRKAGWLGNVNDQIEKVAGQLNEIEQLQNGFDAIGFSQAGQFFRAYIERYNSPPIHNLITFGSQHMGIADLPGCAPGPSYFWCIFARRAAERGVYGSWAQNNLIQAQYFRDPTRLPLYLASNNFLPDINNELPEDYSLPPTDAGHVTRNNTYKTNFLSLNKLILVIFTEDKTVVPKESAWFGSYAPPEQTSFSSLIQFMLSHTPLAPLSSLLGKFGWTDDKVIIPMRLQPMYLEDTIGLRTLDERGDVRLESCVGEHMRMADECWVDLVEEFCGGQL</sequence>
<dbReference type="OrthoDB" id="10263094at2759"/>
<dbReference type="InterPro" id="IPR002472">
    <property type="entry name" value="Palm_thioest"/>
</dbReference>
<keyword evidence="5" id="KW-1015">Disulfide bond</keyword>
<proteinExistence type="predicted"/>
<evidence type="ECO:0000256" key="4">
    <source>
        <dbReference type="ARBA" id="ARBA00022801"/>
    </source>
</evidence>
<keyword evidence="6" id="KW-0325">Glycoprotein</keyword>
<dbReference type="InParanoid" id="A0A067PSE6"/>
<dbReference type="SUPFAM" id="SSF53474">
    <property type="entry name" value="alpha/beta-Hydrolases"/>
    <property type="match status" value="2"/>
</dbReference>
<gene>
    <name evidence="9" type="ORF">JAAARDRAFT_178024</name>
</gene>